<feature type="compositionally biased region" description="Low complexity" evidence="3">
    <location>
        <begin position="482"/>
        <end position="497"/>
    </location>
</feature>
<sequence>MDPCSPIGLAQIPVLIVPLGKVRAETWTKYSELLGSFTQLSQADIPLDANHKKSRFYPSLSSSFPTSAASSASVTATGAGLVKSNNNNTLHLTYSHSLPPLGSTESLSLIRPSVKPLIFIGIVDLHHTCTPSLPLGAHLLSNKLAELFPSNDSHPLVVKCFGVGGEDDNSRDGGPDKETTGTVGIEIGLNEVVIDGGPGEVGGNGVTVLPRLGQPRELIEAMIGELVGTLLGEFSDLAASLETPSGYAHLHQSLLPSFSVPSGPTRASSPFSRPGTAHSASVPVSHSQPHPFRSSTLNGGSTPPIFPSPSPTPPVLSNTLSSQTSQLPPFPPSFNRSVSASARTTTASPTPMTPTSEFGVGTGGGPVKTSLGGVGRKRVVSSSPSTTSQAATSLPTSSASLAPASGGGPVVGSARLNVVLASLYLLSGRLGDAIASINEALPIFNKSMTDPIWLANGLEILGSAILLLELKSKGPSSAGRAGPSLGASTSSSFSTSSGGVTTTEYAEILGNLNQAINTYHFYRTPFPASPTGARNPLPAMYTWCALRQARVLELILLSGGELGPDTVPFLFSSSSEGRAYPPSYRTTCRTKAIVAARAEISAKASVAHGPWLLGLEQKERIHVLSVLVKLMRSLGLRRKEGLYARELLACLADGVVSARSSNGGGPSSVGGSTQKAKDRAGSNLSLGEGIGVRDVMDMEGNKGIVILMERTLEGYGVGLGSSAFWEGTEKSENDKLQSVERKFVGGKEYLDEEATGKDRFGWSDLVLRVLRDGIALGEVLPDYHSVIRISTTMLRVFYPSIPPPEQNYLSQVLSRSLATAHRRGILNPESQLRFWPGWIVLSLEAGSLPTSHQPIEHAMQDREIASSSSAKGLLRDPFLFNPRSKSSGQGGTTPLVQNDNAEFFVTLRNPFGFELQIQNIRLSTFGVGFTSNPCSATIYPNSIQTFRVTGFAHSHGQLVVQGCVIRLQDGSEAEFMLPLHDAAEIKRQQKRESIRKDTERTVKLSGLNARPTERKRRESTWLANAPEKVKARMSLGEDDELANYLTCEVVPEQPLLRIRGTSLTHGAIMLYAGEESFIRITLENTSNVPVDFVKLSFQDSTTGPAQAKIAEGELSPGELHEIEADLIKRPVFNWDRSPESVKIPPRGRYTVDVGCLGKVGCTWGSIQIDYALINRSPENPSAIFHTRQITLSILMSVYNTLESTSLDILRIPSFTSSRARLTSSNLSLTERTVDLPLDRQEESSIKDGFEMKDPEDQCLVAIDIRNVYGQPFEVTLEATKVYEGRKRKSSTRLVTPGCTERVVISIPRVLLPFEQTAMPIPSLMQRQYVVSSSNATGSEDDLVRNLFWYREELLSLIKASWCEPGTSKRGTLSLRSQRLTEPMLQVLRVDEVSVSLSVVPNGRSETGLVQSTVQSNEFFDIVVNVRNRLARSISPLIHLSSLNPILASQPTWSIISPNTPTAHTSPSNLTSPYMIHSNSLMLVPPGRAIPPNSSVDTVFTVNVLTSGVADFRAAVEEIGNEASSSLTNVLKNGSGKATRRIRKEEQGLSEKEKKKRAESRKREEEVERKEVWFSDILRVDVC</sequence>
<comment type="subcellular location">
    <subcellularLocation>
        <location evidence="1">Golgi apparatus</location>
    </subcellularLocation>
</comment>
<dbReference type="InterPro" id="IPR058565">
    <property type="entry name" value="Ig_TRAPPC9_Trs120_1st"/>
</dbReference>
<dbReference type="EMBL" id="LN483167">
    <property type="protein sequence ID" value="CDZ96830.1"/>
    <property type="molecule type" value="Genomic_DNA"/>
</dbReference>
<feature type="compositionally biased region" description="Low complexity" evidence="3">
    <location>
        <begin position="381"/>
        <end position="404"/>
    </location>
</feature>
<evidence type="ECO:0000259" key="4">
    <source>
        <dbReference type="Pfam" id="PF08626"/>
    </source>
</evidence>
<proteinExistence type="predicted"/>
<dbReference type="InterPro" id="IPR013935">
    <property type="entry name" value="Trs120_TRAPPC9"/>
</dbReference>
<feature type="compositionally biased region" description="Polar residues" evidence="3">
    <location>
        <begin position="261"/>
        <end position="271"/>
    </location>
</feature>
<feature type="compositionally biased region" description="Low complexity" evidence="3">
    <location>
        <begin position="337"/>
        <end position="356"/>
    </location>
</feature>
<accession>A0A0F7SF83</accession>
<dbReference type="Pfam" id="PF26282">
    <property type="entry name" value="Ig_TRAPPC9-Trs120_3rd"/>
    <property type="match status" value="1"/>
</dbReference>
<protein>
    <submittedName>
        <fullName evidence="8">Targeting complex (TRAPP) subunit</fullName>
    </submittedName>
</protein>
<dbReference type="PANTHER" id="PTHR21512">
    <property type="entry name" value="TRAFFICKING PROTEIN PARTICLE COMPLEX SUBUNIT 9"/>
    <property type="match status" value="1"/>
</dbReference>
<feature type="region of interest" description="Disordered" evidence="3">
    <location>
        <begin position="658"/>
        <end position="682"/>
    </location>
</feature>
<feature type="compositionally biased region" description="Basic and acidic residues" evidence="3">
    <location>
        <begin position="1542"/>
        <end position="1552"/>
    </location>
</feature>
<evidence type="ECO:0000259" key="7">
    <source>
        <dbReference type="Pfam" id="PF26282"/>
    </source>
</evidence>
<feature type="compositionally biased region" description="Polar residues" evidence="3">
    <location>
        <begin position="278"/>
        <end position="300"/>
    </location>
</feature>
<feature type="region of interest" description="Disordered" evidence="3">
    <location>
        <begin position="478"/>
        <end position="497"/>
    </location>
</feature>
<dbReference type="InterPro" id="IPR058563">
    <property type="entry name" value="Trs120_TRAPPC9_N"/>
</dbReference>
<dbReference type="PANTHER" id="PTHR21512:SF5">
    <property type="entry name" value="TRAFFICKING PROTEIN PARTICLE COMPLEX SUBUNIT 9"/>
    <property type="match status" value="1"/>
</dbReference>
<feature type="region of interest" description="Disordered" evidence="3">
    <location>
        <begin position="261"/>
        <end position="406"/>
    </location>
</feature>
<evidence type="ECO:0000256" key="1">
    <source>
        <dbReference type="ARBA" id="ARBA00004555"/>
    </source>
</evidence>
<evidence type="ECO:0000256" key="2">
    <source>
        <dbReference type="ARBA" id="ARBA00023034"/>
    </source>
</evidence>
<evidence type="ECO:0000259" key="6">
    <source>
        <dbReference type="Pfam" id="PF26254"/>
    </source>
</evidence>
<dbReference type="Pfam" id="PF26254">
    <property type="entry name" value="Ig_TRAPPC9-Trs120_1st"/>
    <property type="match status" value="1"/>
</dbReference>
<feature type="domain" description="Trs120/TRAPPC9 third Ig-like" evidence="7">
    <location>
        <begin position="1250"/>
        <end position="1388"/>
    </location>
</feature>
<dbReference type="GO" id="GO:0005802">
    <property type="term" value="C:trans-Golgi network"/>
    <property type="evidence" value="ECO:0007669"/>
    <property type="project" value="TreeGrafter"/>
</dbReference>
<evidence type="ECO:0000313" key="8">
    <source>
        <dbReference type="EMBL" id="CDZ96830.1"/>
    </source>
</evidence>
<feature type="compositionally biased region" description="Low complexity" evidence="3">
    <location>
        <begin position="315"/>
        <end position="327"/>
    </location>
</feature>
<feature type="domain" description="Trs120/TRAPPC9 N-terminal" evidence="4">
    <location>
        <begin position="89"/>
        <end position="469"/>
    </location>
</feature>
<dbReference type="Pfam" id="PF26251">
    <property type="entry name" value="TPR_TRAPPC9-Trs120"/>
    <property type="match status" value="1"/>
</dbReference>
<name>A0A0F7SF83_PHARH</name>
<keyword evidence="2" id="KW-0333">Golgi apparatus</keyword>
<feature type="domain" description="Trs120/TRAPPC9 TPR region" evidence="5">
    <location>
        <begin position="539"/>
        <end position="823"/>
    </location>
</feature>
<feature type="compositionally biased region" description="Pro residues" evidence="3">
    <location>
        <begin position="304"/>
        <end position="314"/>
    </location>
</feature>
<evidence type="ECO:0000259" key="5">
    <source>
        <dbReference type="Pfam" id="PF26251"/>
    </source>
</evidence>
<dbReference type="InterPro" id="IPR058567">
    <property type="entry name" value="Ig_TRAPPC9_Trs120_3rd"/>
</dbReference>
<dbReference type="Pfam" id="PF26280">
    <property type="entry name" value="Ig_TRAPPC9-Trs120_2nd"/>
    <property type="match status" value="1"/>
</dbReference>
<reference evidence="8" key="1">
    <citation type="submission" date="2014-08" db="EMBL/GenBank/DDBJ databases">
        <authorList>
            <person name="Sharma Rahul"/>
            <person name="Thines Marco"/>
        </authorList>
    </citation>
    <scope>NUCLEOTIDE SEQUENCE</scope>
</reference>
<dbReference type="Pfam" id="PF08626">
    <property type="entry name" value="TRAPPC9-Trs120"/>
    <property type="match status" value="1"/>
</dbReference>
<feature type="region of interest" description="Disordered" evidence="3">
    <location>
        <begin position="1529"/>
        <end position="1567"/>
    </location>
</feature>
<organism evidence="8">
    <name type="scientific">Phaffia rhodozyma</name>
    <name type="common">Yeast</name>
    <name type="synonym">Xanthophyllomyces dendrorhous</name>
    <dbReference type="NCBI Taxonomy" id="264483"/>
    <lineage>
        <taxon>Eukaryota</taxon>
        <taxon>Fungi</taxon>
        <taxon>Dikarya</taxon>
        <taxon>Basidiomycota</taxon>
        <taxon>Agaricomycotina</taxon>
        <taxon>Tremellomycetes</taxon>
        <taxon>Cystofilobasidiales</taxon>
        <taxon>Mrakiaceae</taxon>
        <taxon>Phaffia</taxon>
    </lineage>
</organism>
<evidence type="ECO:0000256" key="3">
    <source>
        <dbReference type="SAM" id="MobiDB-lite"/>
    </source>
</evidence>
<feature type="domain" description="Trs120/TRAPPC9 first Ig-like" evidence="6">
    <location>
        <begin position="842"/>
        <end position="1051"/>
    </location>
</feature>
<dbReference type="InterPro" id="IPR058564">
    <property type="entry name" value="TPR_TRAPPC9_Trs120"/>
</dbReference>